<evidence type="ECO:0000256" key="6">
    <source>
        <dbReference type="ARBA" id="ARBA00022840"/>
    </source>
</evidence>
<dbReference type="GO" id="GO:0016851">
    <property type="term" value="F:magnesium chelatase activity"/>
    <property type="evidence" value="ECO:0007669"/>
    <property type="project" value="UniProtKB-EC"/>
</dbReference>
<dbReference type="InterPro" id="IPR011771">
    <property type="entry name" value="BchH"/>
</dbReference>
<evidence type="ECO:0000256" key="7">
    <source>
        <dbReference type="ARBA" id="ARBA00023171"/>
    </source>
</evidence>
<protein>
    <recommendedName>
        <fullName evidence="2">magnesium chelatase</fullName>
        <ecNumber evidence="2">6.6.1.1</ecNumber>
    </recommendedName>
</protein>
<evidence type="ECO:0000256" key="4">
    <source>
        <dbReference type="ARBA" id="ARBA00022598"/>
    </source>
</evidence>
<dbReference type="Pfam" id="PF11965">
    <property type="entry name" value="DUF3479"/>
    <property type="match status" value="1"/>
</dbReference>
<keyword evidence="4" id="KW-0436">Ligase</keyword>
<dbReference type="CDD" id="cd10150">
    <property type="entry name" value="CobN_like"/>
    <property type="match status" value="1"/>
</dbReference>
<dbReference type="NCBIfam" id="NF009942">
    <property type="entry name" value="PRK13405.1"/>
    <property type="match status" value="1"/>
</dbReference>
<dbReference type="InterPro" id="IPR022571">
    <property type="entry name" value="Mg_chelatase_H_N"/>
</dbReference>
<evidence type="ECO:0000256" key="3">
    <source>
        <dbReference type="ARBA" id="ARBA00022531"/>
    </source>
</evidence>
<organism evidence="12">
    <name type="scientific">Agrobacterium albertimagni</name>
    <dbReference type="NCBI Taxonomy" id="147266"/>
    <lineage>
        <taxon>Bacteria</taxon>
        <taxon>Pseudomonadati</taxon>
        <taxon>Pseudomonadota</taxon>
        <taxon>Alphaproteobacteria</taxon>
        <taxon>Hyphomicrobiales</taxon>
        <taxon>Rhizobiaceae</taxon>
        <taxon>Rhizobium/Agrobacterium group</taxon>
        <taxon>Agrobacterium</taxon>
    </lineage>
</organism>
<evidence type="ECO:0000313" key="12">
    <source>
        <dbReference type="EMBL" id="HEB45058.1"/>
    </source>
</evidence>
<evidence type="ECO:0000256" key="1">
    <source>
        <dbReference type="ARBA" id="ARBA00010851"/>
    </source>
</evidence>
<keyword evidence="7" id="KW-0149">Chlorophyll biosynthesis</keyword>
<keyword evidence="5" id="KW-0547">Nucleotide-binding</keyword>
<dbReference type="EC" id="6.6.1.1" evidence="2"/>
<dbReference type="EMBL" id="DSKI01000794">
    <property type="protein sequence ID" value="HEB45058.1"/>
    <property type="molecule type" value="Genomic_DNA"/>
</dbReference>
<dbReference type="InterPro" id="IPR003672">
    <property type="entry name" value="CobN/Mg_chltase"/>
</dbReference>
<dbReference type="AlphaFoldDB" id="A0A7C1SJP6"/>
<comment type="catalytic activity">
    <reaction evidence="9">
        <text>protoporphyrin IX + Mg(2+) + ATP + H2O = Mg-protoporphyrin IX + ADP + phosphate + 3 H(+)</text>
        <dbReference type="Rhea" id="RHEA:13961"/>
        <dbReference type="ChEBI" id="CHEBI:15377"/>
        <dbReference type="ChEBI" id="CHEBI:15378"/>
        <dbReference type="ChEBI" id="CHEBI:18420"/>
        <dbReference type="ChEBI" id="CHEBI:30616"/>
        <dbReference type="ChEBI" id="CHEBI:43474"/>
        <dbReference type="ChEBI" id="CHEBI:57306"/>
        <dbReference type="ChEBI" id="CHEBI:60492"/>
        <dbReference type="ChEBI" id="CHEBI:456216"/>
        <dbReference type="EC" id="6.6.1.1"/>
    </reaction>
</comment>
<evidence type="ECO:0000256" key="2">
    <source>
        <dbReference type="ARBA" id="ARBA00012825"/>
    </source>
</evidence>
<comment type="pathway">
    <text evidence="8">Porphyrin-containing compound metabolism.</text>
</comment>
<dbReference type="Pfam" id="PF02514">
    <property type="entry name" value="CobN-Mg_chel"/>
    <property type="match status" value="1"/>
</dbReference>
<dbReference type="PANTHER" id="PTHR44119">
    <property type="entry name" value="MAGNESIUM-CHELATASE SUBUNIT CHLH, CHLOROPLASTIC"/>
    <property type="match status" value="1"/>
</dbReference>
<evidence type="ECO:0000256" key="5">
    <source>
        <dbReference type="ARBA" id="ARBA00022741"/>
    </source>
</evidence>
<evidence type="ECO:0000259" key="11">
    <source>
        <dbReference type="Pfam" id="PF11965"/>
    </source>
</evidence>
<evidence type="ECO:0000256" key="9">
    <source>
        <dbReference type="ARBA" id="ARBA00048693"/>
    </source>
</evidence>
<comment type="caution">
    <text evidence="12">The sequence shown here is derived from an EMBL/GenBank/DDBJ whole genome shotgun (WGS) entry which is preliminary data.</text>
</comment>
<keyword evidence="6" id="KW-0067">ATP-binding</keyword>
<feature type="domain" description="Magnesium chelatase subunit H N-terminal" evidence="11">
    <location>
        <begin position="15"/>
        <end position="179"/>
    </location>
</feature>
<dbReference type="GO" id="GO:0005524">
    <property type="term" value="F:ATP binding"/>
    <property type="evidence" value="ECO:0007669"/>
    <property type="project" value="UniProtKB-KW"/>
</dbReference>
<evidence type="ECO:0000256" key="8">
    <source>
        <dbReference type="ARBA" id="ARBA00023444"/>
    </source>
</evidence>
<sequence length="1257" mass="136968">MTRKPISPADATPVRVVFVTLDNHIVAAVDDARRSLAQDLPGLTLSVHAATDWNDNPASLEACSAAILAGDIIIVSMIFVEEHVRAIADVLEARHLECDAMVCCMSAGTIMKYTTMGRFKMSEEQKGPLALLKKLRGKSSRGGKDSGRTAGERQLAMLRRLPQLLRFIPGTAQDVRNYFLTLQYRIAASDENIANMVRLLVGKYAKGERKGLQGRIAVRDPVEYPDMGLYHPGLKPRVTTQLSSLPQKAGARGTIGLMLLRTYILSGDTGHYDRVIRELEMRGFNVVPVFSSGLDMRGAIERFMTPAAGGSRIDALCSLTGFSLVGGPAYSDAAAAAQTLAELDVPYFSAMATEFQSKEVWFSSTQGLTPIETTLMVAIPELDGSIGSMVFGGRSDAGGEARACICSRELASCPSGRACMQPDDERVALLADRLAAMVDLRRKQRAERRIAIAMFNYPPNSGSIGTAAYLSVFESLFETMRRLKAEGYNIDLPVDAEALKDGILEGNAPLYGVEANVHVVIPVDQHVRGEQHLADIEAKWGPAPGRVLSNGRGIFVLGRQYGNLLIAIQPPFGYEGDPMRLLFEGGFAPNHAFAAFYRYLRDTYRADAVLHFGTHGALEFMPGKQVGLSADCWPDRLLGALPNFYLYAANNPSEGTIAKRRSAATLISYLTPPITHSGLYKGLTEIKGSLDRYRSAAPEARVERERLFQLIRVQAEQLDLGKNGIALAEADMVLALVAEVAEVEYALIPHGLHIAGRAMDETERLEMLEHVAANMPAVVQPELHADLLAAIAKGDGAVISRMIKNAVGELKECIDKLVTMNRELSHNGEIDGLVRALDGRYVLPSPSGDLLRTPELLPTGRNIHGFDPFGIPSAFAIQDGERQAAKVLERYLAADGRLPETVAVVLWGTDNLKTGGAPLAQAMALMGARPRLDAYNRVCGAVLVPLEELQRPRIDAVMTLSGIFRDLLPIQASMLAEASYLAATADEPVEMNFIRKHALAYCESHGCDIEAAAYRVFSNADGAYGSNVNMLVASSSWSDDDEIAQTYSNRKSFAINRRGKTSAQAEVFDAMIGQVDMAYQNLDSVEIGVTTIENYFDTLGGLTKAVNRAKGGGSLPVFISDQTQGEGRVRTLGEQVALETRTRTLNPKWFEGMLKHGYEGVRNIETQVTNTFGWSATTGDVDPWVYQQITETFVLDAEMRERLATLNPASAARVANRLIEAHERNYWQPDAETLAALKQAGEELEDRLEGLVREAAQ</sequence>
<name>A0A7C1SJP6_9HYPH</name>
<dbReference type="GO" id="GO:0015995">
    <property type="term" value="P:chlorophyll biosynthetic process"/>
    <property type="evidence" value="ECO:0007669"/>
    <property type="project" value="UniProtKB-KW"/>
</dbReference>
<gene>
    <name evidence="12" type="ORF">ENP70_15490</name>
</gene>
<dbReference type="PANTHER" id="PTHR44119:SF1">
    <property type="entry name" value="MAGNESIUM-CHELATASE SUBUNIT CHLH, CHLOROPLASTIC"/>
    <property type="match status" value="1"/>
</dbReference>
<proteinExistence type="inferred from homology"/>
<dbReference type="NCBIfam" id="TIGR02025">
    <property type="entry name" value="BchH"/>
    <property type="match status" value="1"/>
</dbReference>
<dbReference type="GO" id="GO:0015979">
    <property type="term" value="P:photosynthesis"/>
    <property type="evidence" value="ECO:0007669"/>
    <property type="project" value="UniProtKB-KW"/>
</dbReference>
<comment type="similarity">
    <text evidence="1">Belongs to the Mg-chelatase subunit H family.</text>
</comment>
<keyword evidence="3" id="KW-0602">Photosynthesis</keyword>
<accession>A0A7C1SJP6</accession>
<evidence type="ECO:0000259" key="10">
    <source>
        <dbReference type="Pfam" id="PF02514"/>
    </source>
</evidence>
<reference evidence="12" key="1">
    <citation type="journal article" date="2020" name="mSystems">
        <title>Genome- and Community-Level Interaction Insights into Carbon Utilization and Element Cycling Functions of Hydrothermarchaeota in Hydrothermal Sediment.</title>
        <authorList>
            <person name="Zhou Z."/>
            <person name="Liu Y."/>
            <person name="Xu W."/>
            <person name="Pan J."/>
            <person name="Luo Z.H."/>
            <person name="Li M."/>
        </authorList>
    </citation>
    <scope>NUCLEOTIDE SEQUENCE [LARGE SCALE GENOMIC DNA]</scope>
    <source>
        <strain evidence="12">SpSt-243</strain>
    </source>
</reference>
<feature type="domain" description="CobN/magnesium chelatase" evidence="10">
    <location>
        <begin position="183"/>
        <end position="1234"/>
    </location>
</feature>